<dbReference type="EMBL" id="GL377304">
    <property type="protein sequence ID" value="EFI99244.1"/>
    <property type="molecule type" value="Genomic_DNA"/>
</dbReference>
<dbReference type="HOGENOM" id="CLU_621347_0_0_1"/>
<organism evidence="2">
    <name type="scientific">Schizophyllum commune (strain H4-8 / FGSC 9210)</name>
    <name type="common">Split gill fungus</name>
    <dbReference type="NCBI Taxonomy" id="578458"/>
    <lineage>
        <taxon>Eukaryota</taxon>
        <taxon>Fungi</taxon>
        <taxon>Dikarya</taxon>
        <taxon>Basidiomycota</taxon>
        <taxon>Agaricomycotina</taxon>
        <taxon>Agaricomycetes</taxon>
        <taxon>Agaricomycetidae</taxon>
        <taxon>Agaricales</taxon>
        <taxon>Schizophyllaceae</taxon>
        <taxon>Schizophyllum</taxon>
    </lineage>
</organism>
<reference evidence="1 2" key="1">
    <citation type="journal article" date="2010" name="Nat. Biotechnol.">
        <title>Genome sequence of the model mushroom Schizophyllum commune.</title>
        <authorList>
            <person name="Ohm R.A."/>
            <person name="de Jong J.F."/>
            <person name="Lugones L.G."/>
            <person name="Aerts A."/>
            <person name="Kothe E."/>
            <person name="Stajich J.E."/>
            <person name="de Vries R.P."/>
            <person name="Record E."/>
            <person name="Levasseur A."/>
            <person name="Baker S.E."/>
            <person name="Bartholomew K.A."/>
            <person name="Coutinho P.M."/>
            <person name="Erdmann S."/>
            <person name="Fowler T.J."/>
            <person name="Gathman A.C."/>
            <person name="Lombard V."/>
            <person name="Henrissat B."/>
            <person name="Knabe N."/>
            <person name="Kuees U."/>
            <person name="Lilly W.W."/>
            <person name="Lindquist E."/>
            <person name="Lucas S."/>
            <person name="Magnuson J.K."/>
            <person name="Piumi F."/>
            <person name="Raudaskoski M."/>
            <person name="Salamov A."/>
            <person name="Schmutz J."/>
            <person name="Schwarze F.W.M.R."/>
            <person name="vanKuyk P.A."/>
            <person name="Horton J.S."/>
            <person name="Grigoriev I.V."/>
            <person name="Woesten H.A.B."/>
        </authorList>
    </citation>
    <scope>NUCLEOTIDE SEQUENCE [LARGE SCALE GENOMIC DNA]</scope>
    <source>
        <strain evidence="2">H4-8 / FGSC 9210</strain>
    </source>
</reference>
<dbReference type="VEuPathDB" id="FungiDB:SCHCODRAFT_02663814"/>
<dbReference type="AlphaFoldDB" id="D8PYF0"/>
<gene>
    <name evidence="1" type="ORF">SCHCODRAFT_233061</name>
</gene>
<name>D8PYF0_SCHCM</name>
<keyword evidence="2" id="KW-1185">Reference proteome</keyword>
<dbReference type="RefSeq" id="XP_003034147.1">
    <property type="nucleotide sequence ID" value="XM_003034101.1"/>
</dbReference>
<evidence type="ECO:0008006" key="3">
    <source>
        <dbReference type="Google" id="ProtNLM"/>
    </source>
</evidence>
<evidence type="ECO:0000313" key="2">
    <source>
        <dbReference type="Proteomes" id="UP000007431"/>
    </source>
</evidence>
<proteinExistence type="predicted"/>
<dbReference type="KEGG" id="scm:SCHCO_02663814"/>
<dbReference type="InParanoid" id="D8PYF0"/>
<protein>
    <recommendedName>
        <fullName evidence="3">F-box domain-containing protein</fullName>
    </recommendedName>
</protein>
<dbReference type="Proteomes" id="UP000007431">
    <property type="component" value="Unassembled WGS sequence"/>
</dbReference>
<evidence type="ECO:0000313" key="1">
    <source>
        <dbReference type="EMBL" id="EFI99244.1"/>
    </source>
</evidence>
<dbReference type="GeneID" id="9586166"/>
<dbReference type="eggNOG" id="ENOG502RBQR">
    <property type="taxonomic scope" value="Eukaryota"/>
</dbReference>
<dbReference type="OrthoDB" id="2788229at2759"/>
<accession>D8PYF0</accession>
<sequence>MALFRGMPQEIRDHIVDLMSDDQSALAAIGSVHRSFTGRSQRLLFSDVTLTMSATVFLFHRAIQNTSLRGIVKVLHVRTSISGASWIAHDVTLPTVLTKLYGLVEFHFRPMSLCLSTSSPALNQAFYRVLSLPSLRVLEVIGVRSLLLSRIAGAVHLHDVRLAHVEFQDEMWRLERVSPPNLISLTLILDAHAMRRACLLLMDHEDQQPSTSVQLRRLRLDLVSSKDIAEGYAGAAYILSRCASCLRDLELGGFLCPNLQSQVVRLEICFERVQVPAVTSLAFRDILVGAADNVEPLSRWLTFLLRRIPNVEHAAIQLRILRRTLGSIADSARLLHAEEFISAFRRQSSSSGVSSLASVHFYALRPRHLLDMDSEVLPRVRQDLAVLADGHVKVSLNLLHALVRGVLKAGIPQHDAFMSKGNPHSAQASVRQILTLQVLSF</sequence>